<sequence length="67" mass="7523">MNERLVRDDNDPRLAVVEYPLEVATCSTMMRCDEYSGSHQFGAKGGLLEQCQPAIVFFQIAGEQDLE</sequence>
<dbReference type="Proteomes" id="UP001082899">
    <property type="component" value="Unassembled WGS sequence"/>
</dbReference>
<evidence type="ECO:0000313" key="1">
    <source>
        <dbReference type="EMBL" id="MCY0388446.1"/>
    </source>
</evidence>
<proteinExistence type="predicted"/>
<comment type="caution">
    <text evidence="1">The sequence shown here is derived from an EMBL/GenBank/DDBJ whole genome shotgun (WGS) entry which is preliminary data.</text>
</comment>
<reference evidence="1" key="1">
    <citation type="submission" date="2022-11" db="EMBL/GenBank/DDBJ databases">
        <title>Robbsia betulipollinis sp. nov., isolated from pollen of birch (Betula pendula).</title>
        <authorList>
            <person name="Shi H."/>
            <person name="Ambika Manirajan B."/>
            <person name="Ratering S."/>
            <person name="Geissler-Plaum R."/>
            <person name="Schnell S."/>
        </authorList>
    </citation>
    <scope>NUCLEOTIDE SEQUENCE</scope>
    <source>
        <strain evidence="1">Bb-Pol-6</strain>
    </source>
</reference>
<name>A0ABT3ZPH7_9BURK</name>
<protein>
    <submittedName>
        <fullName evidence="1">Uncharacterized protein</fullName>
    </submittedName>
</protein>
<dbReference type="RefSeq" id="WP_267848337.1">
    <property type="nucleotide sequence ID" value="NZ_JAPMXC010000004.1"/>
</dbReference>
<gene>
    <name evidence="1" type="ORF">OVY01_14670</name>
</gene>
<accession>A0ABT3ZPH7</accession>
<organism evidence="1 2">
    <name type="scientific">Robbsia betulipollinis</name>
    <dbReference type="NCBI Taxonomy" id="2981849"/>
    <lineage>
        <taxon>Bacteria</taxon>
        <taxon>Pseudomonadati</taxon>
        <taxon>Pseudomonadota</taxon>
        <taxon>Betaproteobacteria</taxon>
        <taxon>Burkholderiales</taxon>
        <taxon>Burkholderiaceae</taxon>
        <taxon>Robbsia</taxon>
    </lineage>
</organism>
<evidence type="ECO:0000313" key="2">
    <source>
        <dbReference type="Proteomes" id="UP001082899"/>
    </source>
</evidence>
<keyword evidence="2" id="KW-1185">Reference proteome</keyword>
<dbReference type="EMBL" id="JAPMXC010000004">
    <property type="protein sequence ID" value="MCY0388446.1"/>
    <property type="molecule type" value="Genomic_DNA"/>
</dbReference>